<dbReference type="EMBL" id="ML978135">
    <property type="protein sequence ID" value="KAF2094085.1"/>
    <property type="molecule type" value="Genomic_DNA"/>
</dbReference>
<feature type="non-terminal residue" evidence="2">
    <location>
        <position position="205"/>
    </location>
</feature>
<dbReference type="PANTHER" id="PTHR42791">
    <property type="entry name" value="GNAT FAMILY ACETYLTRANSFERASE"/>
    <property type="match status" value="1"/>
</dbReference>
<dbReference type="InterPro" id="IPR016181">
    <property type="entry name" value="Acyl_CoA_acyltransferase"/>
</dbReference>
<proteinExistence type="predicted"/>
<dbReference type="Proteomes" id="UP000799772">
    <property type="component" value="Unassembled WGS sequence"/>
</dbReference>
<dbReference type="OrthoDB" id="2115692at2759"/>
<accession>A0A9P4I327</accession>
<comment type="caution">
    <text evidence="2">The sequence shown here is derived from an EMBL/GenBank/DDBJ whole genome shotgun (WGS) entry which is preliminary data.</text>
</comment>
<dbReference type="PANTHER" id="PTHR42791:SF14">
    <property type="entry name" value="N-ACETYLTRANSFERASE DOMAIN-CONTAINING PROTEIN"/>
    <property type="match status" value="1"/>
</dbReference>
<organism evidence="2 3">
    <name type="scientific">Rhizodiscina lignyota</name>
    <dbReference type="NCBI Taxonomy" id="1504668"/>
    <lineage>
        <taxon>Eukaryota</taxon>
        <taxon>Fungi</taxon>
        <taxon>Dikarya</taxon>
        <taxon>Ascomycota</taxon>
        <taxon>Pezizomycotina</taxon>
        <taxon>Dothideomycetes</taxon>
        <taxon>Pleosporomycetidae</taxon>
        <taxon>Aulographales</taxon>
        <taxon>Rhizodiscinaceae</taxon>
        <taxon>Rhizodiscina</taxon>
    </lineage>
</organism>
<dbReference type="SUPFAM" id="SSF55729">
    <property type="entry name" value="Acyl-CoA N-acyltransferases (Nat)"/>
    <property type="match status" value="1"/>
</dbReference>
<keyword evidence="3" id="KW-1185">Reference proteome</keyword>
<dbReference type="AlphaFoldDB" id="A0A9P4I327"/>
<name>A0A9P4I327_9PEZI</name>
<sequence>MALEVLPLLEADLPEYCRIHFTAFTKGMSQFFGPASSARDQNFLDSQRKQMLEDPTVFFLKAVDPQTGAIIGCAKYHKFNPPKSKDEIKASYAARPPPEGANVEAWSDLFSWLEEARTKYLGGKTCWFLSILIADPANGRRGAGSALLHWGNERADKDKLPIFLEASPMARPLYERFGYEIIEEREFDLSKYGGQGKDYNTAMVR</sequence>
<protein>
    <recommendedName>
        <fullName evidence="1">N-acetyltransferase domain-containing protein</fullName>
    </recommendedName>
</protein>
<dbReference type="InterPro" id="IPR000182">
    <property type="entry name" value="GNAT_dom"/>
</dbReference>
<evidence type="ECO:0000313" key="2">
    <source>
        <dbReference type="EMBL" id="KAF2094085.1"/>
    </source>
</evidence>
<dbReference type="Pfam" id="PF13673">
    <property type="entry name" value="Acetyltransf_10"/>
    <property type="match status" value="1"/>
</dbReference>
<reference evidence="2" key="1">
    <citation type="journal article" date="2020" name="Stud. Mycol.">
        <title>101 Dothideomycetes genomes: a test case for predicting lifestyles and emergence of pathogens.</title>
        <authorList>
            <person name="Haridas S."/>
            <person name="Albert R."/>
            <person name="Binder M."/>
            <person name="Bloem J."/>
            <person name="Labutti K."/>
            <person name="Salamov A."/>
            <person name="Andreopoulos B."/>
            <person name="Baker S."/>
            <person name="Barry K."/>
            <person name="Bills G."/>
            <person name="Bluhm B."/>
            <person name="Cannon C."/>
            <person name="Castanera R."/>
            <person name="Culley D."/>
            <person name="Daum C."/>
            <person name="Ezra D."/>
            <person name="Gonzalez J."/>
            <person name="Henrissat B."/>
            <person name="Kuo A."/>
            <person name="Liang C."/>
            <person name="Lipzen A."/>
            <person name="Lutzoni F."/>
            <person name="Magnuson J."/>
            <person name="Mondo S."/>
            <person name="Nolan M."/>
            <person name="Ohm R."/>
            <person name="Pangilinan J."/>
            <person name="Park H.-J."/>
            <person name="Ramirez L."/>
            <person name="Alfaro M."/>
            <person name="Sun H."/>
            <person name="Tritt A."/>
            <person name="Yoshinaga Y."/>
            <person name="Zwiers L.-H."/>
            <person name="Turgeon B."/>
            <person name="Goodwin S."/>
            <person name="Spatafora J."/>
            <person name="Crous P."/>
            <person name="Grigoriev I."/>
        </authorList>
    </citation>
    <scope>NUCLEOTIDE SEQUENCE</scope>
    <source>
        <strain evidence="2">CBS 133067</strain>
    </source>
</reference>
<dbReference type="PROSITE" id="PS51186">
    <property type="entry name" value="GNAT"/>
    <property type="match status" value="1"/>
</dbReference>
<evidence type="ECO:0000259" key="1">
    <source>
        <dbReference type="PROSITE" id="PS51186"/>
    </source>
</evidence>
<feature type="domain" description="N-acetyltransferase" evidence="1">
    <location>
        <begin position="3"/>
        <end position="205"/>
    </location>
</feature>
<dbReference type="InterPro" id="IPR052523">
    <property type="entry name" value="Trichothecene_AcTrans"/>
</dbReference>
<dbReference type="GO" id="GO:0016747">
    <property type="term" value="F:acyltransferase activity, transferring groups other than amino-acyl groups"/>
    <property type="evidence" value="ECO:0007669"/>
    <property type="project" value="InterPro"/>
</dbReference>
<evidence type="ECO:0000313" key="3">
    <source>
        <dbReference type="Proteomes" id="UP000799772"/>
    </source>
</evidence>
<gene>
    <name evidence="2" type="ORF">NA57DRAFT_18783</name>
</gene>
<dbReference type="Gene3D" id="3.40.630.30">
    <property type="match status" value="1"/>
</dbReference>